<accession>A0A414PXE8</accession>
<dbReference type="EMBL" id="QRHL01000005">
    <property type="protein sequence ID" value="RHF73243.1"/>
    <property type="molecule type" value="Genomic_DNA"/>
</dbReference>
<name>A0A414PXE8_FUSMR</name>
<dbReference type="Pfam" id="PF07892">
    <property type="entry name" value="DUF1667"/>
    <property type="match status" value="1"/>
</dbReference>
<evidence type="ECO:0000313" key="2">
    <source>
        <dbReference type="Proteomes" id="UP000284676"/>
    </source>
</evidence>
<dbReference type="Gene3D" id="3.10.530.10">
    <property type="entry name" value="CPE0013-like"/>
    <property type="match status" value="1"/>
</dbReference>
<dbReference type="SUPFAM" id="SSF160148">
    <property type="entry name" value="CPE0013-like"/>
    <property type="match status" value="1"/>
</dbReference>
<dbReference type="InterPro" id="IPR012460">
    <property type="entry name" value="DUF1667"/>
</dbReference>
<comment type="caution">
    <text evidence="1">The sequence shown here is derived from an EMBL/GenBank/DDBJ whole genome shotgun (WGS) entry which is preliminary data.</text>
</comment>
<proteinExistence type="predicted"/>
<protein>
    <submittedName>
        <fullName evidence="1">DUF1667 domain-containing protein</fullName>
    </submittedName>
</protein>
<reference evidence="1 2" key="1">
    <citation type="submission" date="2018-08" db="EMBL/GenBank/DDBJ databases">
        <title>A genome reference for cultivated species of the human gut microbiota.</title>
        <authorList>
            <person name="Zou Y."/>
            <person name="Xue W."/>
            <person name="Luo G."/>
        </authorList>
    </citation>
    <scope>NUCLEOTIDE SEQUENCE [LARGE SCALE GENOMIC DNA]</scope>
    <source>
        <strain evidence="1 2">AM25-1</strain>
    </source>
</reference>
<dbReference type="AlphaFoldDB" id="A0A414PXE8"/>
<dbReference type="InterPro" id="IPR036593">
    <property type="entry name" value="CPE0013-like_sf"/>
</dbReference>
<gene>
    <name evidence="1" type="ORF">DW663_05175</name>
</gene>
<organism evidence="1 2">
    <name type="scientific">Fusobacterium mortiferum</name>
    <dbReference type="NCBI Taxonomy" id="850"/>
    <lineage>
        <taxon>Bacteria</taxon>
        <taxon>Fusobacteriati</taxon>
        <taxon>Fusobacteriota</taxon>
        <taxon>Fusobacteriia</taxon>
        <taxon>Fusobacteriales</taxon>
        <taxon>Fusobacteriaceae</taxon>
        <taxon>Fusobacterium</taxon>
    </lineage>
</organism>
<dbReference type="Proteomes" id="UP000284676">
    <property type="component" value="Unassembled WGS sequence"/>
</dbReference>
<dbReference type="PANTHER" id="PTHR39450:SF1">
    <property type="entry name" value="DUF1667 DOMAIN-CONTAINING PROTEIN"/>
    <property type="match status" value="1"/>
</dbReference>
<dbReference type="PANTHER" id="PTHR39450">
    <property type="entry name" value="MOLYBDOPTERIN OXIDOREDUCTASE, 4FE-4S CLUSTER-BINDING SUBUNIT"/>
    <property type="match status" value="1"/>
</dbReference>
<sequence length="114" mass="12432">MIKEMVCIVCPMGCHLTIDTDTLDVKGNTCPRGAIYAKEELTAPKRVITSTVRVVGGIHNRLPVKTSTSIPKELNFECMKLLNNIEVKAPVKHGDIIIKNVLGTGADIIACRDM</sequence>
<evidence type="ECO:0000313" key="1">
    <source>
        <dbReference type="EMBL" id="RHF73243.1"/>
    </source>
</evidence>
<dbReference type="RefSeq" id="WP_117708949.1">
    <property type="nucleotide sequence ID" value="NZ_CAEUHP010000001.1"/>
</dbReference>